<dbReference type="Proteomes" id="UP000299102">
    <property type="component" value="Unassembled WGS sequence"/>
</dbReference>
<dbReference type="EMBL" id="BGZK01001023">
    <property type="protein sequence ID" value="GBP68785.1"/>
    <property type="molecule type" value="Genomic_DNA"/>
</dbReference>
<evidence type="ECO:0000313" key="1">
    <source>
        <dbReference type="EMBL" id="GBP68785.1"/>
    </source>
</evidence>
<reference evidence="1 2" key="1">
    <citation type="journal article" date="2019" name="Commun. Biol.">
        <title>The bagworm genome reveals a unique fibroin gene that provides high tensile strength.</title>
        <authorList>
            <person name="Kono N."/>
            <person name="Nakamura H."/>
            <person name="Ohtoshi R."/>
            <person name="Tomita M."/>
            <person name="Numata K."/>
            <person name="Arakawa K."/>
        </authorList>
    </citation>
    <scope>NUCLEOTIDE SEQUENCE [LARGE SCALE GENOMIC DNA]</scope>
</reference>
<accession>A0A4C1Y313</accession>
<organism evidence="1 2">
    <name type="scientific">Eumeta variegata</name>
    <name type="common">Bagworm moth</name>
    <name type="synonym">Eumeta japonica</name>
    <dbReference type="NCBI Taxonomy" id="151549"/>
    <lineage>
        <taxon>Eukaryota</taxon>
        <taxon>Metazoa</taxon>
        <taxon>Ecdysozoa</taxon>
        <taxon>Arthropoda</taxon>
        <taxon>Hexapoda</taxon>
        <taxon>Insecta</taxon>
        <taxon>Pterygota</taxon>
        <taxon>Neoptera</taxon>
        <taxon>Endopterygota</taxon>
        <taxon>Lepidoptera</taxon>
        <taxon>Glossata</taxon>
        <taxon>Ditrysia</taxon>
        <taxon>Tineoidea</taxon>
        <taxon>Psychidae</taxon>
        <taxon>Oiketicinae</taxon>
        <taxon>Eumeta</taxon>
    </lineage>
</organism>
<name>A0A4C1Y313_EUMVA</name>
<proteinExistence type="predicted"/>
<comment type="caution">
    <text evidence="1">The sequence shown here is derived from an EMBL/GenBank/DDBJ whole genome shotgun (WGS) entry which is preliminary data.</text>
</comment>
<evidence type="ECO:0000313" key="2">
    <source>
        <dbReference type="Proteomes" id="UP000299102"/>
    </source>
</evidence>
<dbReference type="AlphaFoldDB" id="A0A4C1Y313"/>
<protein>
    <submittedName>
        <fullName evidence="1">Uncharacterized protein</fullName>
    </submittedName>
</protein>
<keyword evidence="2" id="KW-1185">Reference proteome</keyword>
<gene>
    <name evidence="1" type="ORF">EVAR_83518_1</name>
</gene>
<sequence>MNTYWEISLGILSGANFYRSVLGTTKRLRYGIRANTGVRCGRELIFPVTRLERSSAQAYVVKKNWQLTDESTANLVYFSFHSLMTATLSWRPRLPSAGARMRNGAPADTQGRSSATGMVATHLLLPQYHLKGCPPVRGYAKLCEPAHARAPVRRQKDRLSRGPYDP</sequence>